<sequence>MSIESDVNIILILFNGCEKTLYDNKRFSIRFDEAIEGCKNDTIKNVLLSLKEGKIINNCNEHLKLLYKIVKIRENHYNNRWVDSKRKEREQMNKEGDSGGASGNIALRNETGMYQLLAECVKLTLKNNGKRRLYECFL</sequence>
<dbReference type="RefSeq" id="WP_067258875.1">
    <property type="nucleotide sequence ID" value="NZ_LWMW01000088.1"/>
</dbReference>
<proteinExistence type="predicted"/>
<dbReference type="Proteomes" id="UP000077275">
    <property type="component" value="Unassembled WGS sequence"/>
</dbReference>
<protein>
    <submittedName>
        <fullName evidence="2">Uncharacterized protein</fullName>
    </submittedName>
</protein>
<dbReference type="AlphaFoldDB" id="A0A166EG30"/>
<accession>A0A166EG30</accession>
<evidence type="ECO:0000313" key="3">
    <source>
        <dbReference type="Proteomes" id="UP000077275"/>
    </source>
</evidence>
<dbReference type="STRING" id="47311.MBCUT_06510"/>
<feature type="compositionally biased region" description="Basic and acidic residues" evidence="1">
    <location>
        <begin position="85"/>
        <end position="97"/>
    </location>
</feature>
<organism evidence="2 3">
    <name type="scientific">Methanobrevibacter cuticularis</name>
    <dbReference type="NCBI Taxonomy" id="47311"/>
    <lineage>
        <taxon>Archaea</taxon>
        <taxon>Methanobacteriati</taxon>
        <taxon>Methanobacteriota</taxon>
        <taxon>Methanomada group</taxon>
        <taxon>Methanobacteria</taxon>
        <taxon>Methanobacteriales</taxon>
        <taxon>Methanobacteriaceae</taxon>
        <taxon>Methanobrevibacter</taxon>
    </lineage>
</organism>
<gene>
    <name evidence="2" type="ORF">MBCUT_06510</name>
</gene>
<feature type="region of interest" description="Disordered" evidence="1">
    <location>
        <begin position="85"/>
        <end position="104"/>
    </location>
</feature>
<dbReference type="EMBL" id="LWMW01000088">
    <property type="protein sequence ID" value="KZX16613.1"/>
    <property type="molecule type" value="Genomic_DNA"/>
</dbReference>
<dbReference type="PATRIC" id="fig|47311.3.peg.730"/>
<comment type="caution">
    <text evidence="2">The sequence shown here is derived from an EMBL/GenBank/DDBJ whole genome shotgun (WGS) entry which is preliminary data.</text>
</comment>
<reference evidence="2 3" key="1">
    <citation type="submission" date="2016-04" db="EMBL/GenBank/DDBJ databases">
        <title>Genome sequence of Methanobrevibacter cuticularis DSM 11139.</title>
        <authorList>
            <person name="Poehlein A."/>
            <person name="Seedorf H."/>
            <person name="Daniel R."/>
        </authorList>
    </citation>
    <scope>NUCLEOTIDE SEQUENCE [LARGE SCALE GENOMIC DNA]</scope>
    <source>
        <strain evidence="2 3">DSM 11139</strain>
    </source>
</reference>
<name>A0A166EG30_9EURY</name>
<evidence type="ECO:0000313" key="2">
    <source>
        <dbReference type="EMBL" id="KZX16613.1"/>
    </source>
</evidence>
<evidence type="ECO:0000256" key="1">
    <source>
        <dbReference type="SAM" id="MobiDB-lite"/>
    </source>
</evidence>
<keyword evidence="3" id="KW-1185">Reference proteome</keyword>